<protein>
    <submittedName>
        <fullName evidence="1">Uncharacterized protein</fullName>
    </submittedName>
</protein>
<organism evidence="1 2">
    <name type="scientific">Apatococcus fuscideae</name>
    <dbReference type="NCBI Taxonomy" id="2026836"/>
    <lineage>
        <taxon>Eukaryota</taxon>
        <taxon>Viridiplantae</taxon>
        <taxon>Chlorophyta</taxon>
        <taxon>core chlorophytes</taxon>
        <taxon>Trebouxiophyceae</taxon>
        <taxon>Chlorellales</taxon>
        <taxon>Chlorellaceae</taxon>
        <taxon>Apatococcus</taxon>
    </lineage>
</organism>
<proteinExistence type="predicted"/>
<reference evidence="1 2" key="1">
    <citation type="journal article" date="2024" name="Nat. Commun.">
        <title>Phylogenomics reveals the evolutionary origins of lichenization in chlorophyte algae.</title>
        <authorList>
            <person name="Puginier C."/>
            <person name="Libourel C."/>
            <person name="Otte J."/>
            <person name="Skaloud P."/>
            <person name="Haon M."/>
            <person name="Grisel S."/>
            <person name="Petersen M."/>
            <person name="Berrin J.G."/>
            <person name="Delaux P.M."/>
            <person name="Dal Grande F."/>
            <person name="Keller J."/>
        </authorList>
    </citation>
    <scope>NUCLEOTIDE SEQUENCE [LARGE SCALE GENOMIC DNA]</scope>
    <source>
        <strain evidence="1 2">SAG 2523</strain>
    </source>
</reference>
<dbReference type="Proteomes" id="UP001485043">
    <property type="component" value="Unassembled WGS sequence"/>
</dbReference>
<evidence type="ECO:0000313" key="1">
    <source>
        <dbReference type="EMBL" id="KAK9861834.1"/>
    </source>
</evidence>
<keyword evidence="2" id="KW-1185">Reference proteome</keyword>
<dbReference type="AlphaFoldDB" id="A0AAW1SZ89"/>
<evidence type="ECO:0000313" key="2">
    <source>
        <dbReference type="Proteomes" id="UP001485043"/>
    </source>
</evidence>
<gene>
    <name evidence="1" type="ORF">WJX84_004199</name>
</gene>
<name>A0AAW1SZ89_9CHLO</name>
<sequence length="201" mass="21954">MQATAVTSPAKPSEPCSTTAATEFSVSSFVKGDLEARPSPAGTSFYRPRMCLNGEEGRSKVEVVVAQCFRPLPKDDSPATYLTGMRVTHLGEEPQVGPWTAEGHLIDKAGCVAYLRDNADALMQGRITEKKGITAHKLLLERGNHHEALRTYFTLVVEETLGPLVEKKKGSLLPVVGRERSPMVGLSKILILTRMLFAFRS</sequence>
<accession>A0AAW1SZ89</accession>
<dbReference type="EMBL" id="JALJOV010000694">
    <property type="protein sequence ID" value="KAK9861834.1"/>
    <property type="molecule type" value="Genomic_DNA"/>
</dbReference>
<comment type="caution">
    <text evidence="1">The sequence shown here is derived from an EMBL/GenBank/DDBJ whole genome shotgun (WGS) entry which is preliminary data.</text>
</comment>